<name>A0A7J7LF21_9MAGN</name>
<evidence type="ECO:0000259" key="1">
    <source>
        <dbReference type="Pfam" id="PF04194"/>
    </source>
</evidence>
<organism evidence="2 3">
    <name type="scientific">Kingdonia uniflora</name>
    <dbReference type="NCBI Taxonomy" id="39325"/>
    <lineage>
        <taxon>Eukaryota</taxon>
        <taxon>Viridiplantae</taxon>
        <taxon>Streptophyta</taxon>
        <taxon>Embryophyta</taxon>
        <taxon>Tracheophyta</taxon>
        <taxon>Spermatophyta</taxon>
        <taxon>Magnoliopsida</taxon>
        <taxon>Ranunculales</taxon>
        <taxon>Circaeasteraceae</taxon>
        <taxon>Kingdonia</taxon>
    </lineage>
</organism>
<dbReference type="InterPro" id="IPR007320">
    <property type="entry name" value="PDCD2_C"/>
</dbReference>
<comment type="caution">
    <text evidence="2">The sequence shown here is derived from an EMBL/GenBank/DDBJ whole genome shotgun (WGS) entry which is preliminary data.</text>
</comment>
<reference evidence="2 3" key="1">
    <citation type="journal article" date="2020" name="IScience">
        <title>Genome Sequencing of the Endangered Kingdonia uniflora (Circaeasteraceae, Ranunculales) Reveals Potential Mechanisms of Evolutionary Specialization.</title>
        <authorList>
            <person name="Sun Y."/>
            <person name="Deng T."/>
            <person name="Zhang A."/>
            <person name="Moore M.J."/>
            <person name="Landis J.B."/>
            <person name="Lin N."/>
            <person name="Zhang H."/>
            <person name="Zhang X."/>
            <person name="Huang J."/>
            <person name="Zhang X."/>
            <person name="Sun H."/>
            <person name="Wang H."/>
        </authorList>
    </citation>
    <scope>NUCLEOTIDE SEQUENCE [LARGE SCALE GENOMIC DNA]</scope>
    <source>
        <strain evidence="2">TB1705</strain>
        <tissue evidence="2">Leaf</tissue>
    </source>
</reference>
<protein>
    <recommendedName>
        <fullName evidence="1">Programmed cell death protein 2 C-terminal domain-containing protein</fullName>
    </recommendedName>
</protein>
<accession>A0A7J7LF21</accession>
<feature type="domain" description="Programmed cell death protein 2 C-terminal" evidence="1">
    <location>
        <begin position="304"/>
        <end position="361"/>
    </location>
</feature>
<proteinExistence type="predicted"/>
<dbReference type="PANTHER" id="PTHR12298:SF4">
    <property type="entry name" value="PROGRAMMED CELL DEATH PROTEIN 2"/>
    <property type="match status" value="1"/>
</dbReference>
<evidence type="ECO:0000313" key="3">
    <source>
        <dbReference type="Proteomes" id="UP000541444"/>
    </source>
</evidence>
<evidence type="ECO:0000313" key="2">
    <source>
        <dbReference type="EMBL" id="KAF6141266.1"/>
    </source>
</evidence>
<dbReference type="EMBL" id="JACGCM010002329">
    <property type="protein sequence ID" value="KAF6141266.1"/>
    <property type="molecule type" value="Genomic_DNA"/>
</dbReference>
<dbReference type="Pfam" id="PF04194">
    <property type="entry name" value="PDCD2_C"/>
    <property type="match status" value="2"/>
</dbReference>
<dbReference type="GO" id="GO:0005737">
    <property type="term" value="C:cytoplasm"/>
    <property type="evidence" value="ECO:0007669"/>
    <property type="project" value="InterPro"/>
</dbReference>
<gene>
    <name evidence="2" type="ORF">GIB67_024350</name>
</gene>
<dbReference type="Proteomes" id="UP000541444">
    <property type="component" value="Unassembled WGS sequence"/>
</dbReference>
<keyword evidence="3" id="KW-1185">Reference proteome</keyword>
<feature type="domain" description="Programmed cell death protein 2 C-terminal" evidence="1">
    <location>
        <begin position="416"/>
        <end position="465"/>
    </location>
</feature>
<dbReference type="PANTHER" id="PTHR12298">
    <property type="entry name" value="PCDC2 PROGRAMMED CELL DEATH PROTEIN 2 -RELATED"/>
    <property type="match status" value="1"/>
</dbReference>
<dbReference type="OrthoDB" id="443682at2759"/>
<dbReference type="AlphaFoldDB" id="A0A7J7LF21"/>
<sequence length="473" mass="54059">MEETDIIIRSLQISSLDDKLKEGEEEEDLVDDDGDVIEEEEDDDEDEAVITLGFFENPKNRFSLLSHMFPSKAGGVTAWLDPVNLPSEKSRTCGFCREPLQFLLQGVLLGATRNVTHLIITKVYAPIATKESTFHRTLFVFMCTSMGCLLKDQHEQWKRRPDKQSRCVKIFRCQLPRLNPFYSSEPPRNYKIDKPSEIGVNDYDLFQLHFVVGVVPGEETRFVGAAKVHVIAPKNTRPSTYEFYLIAVASNNLWPEFEIISEDEAEFDTESSDCNPPNSIVSKGPMGGSFKSMSDDFQGDDDQRSWVSFQVRIAKAPEQVLRYSRDAMAKPLWPTSIGRPSKADIPKCNYCDGPLCYELQAQNMSRIFELYAAMFNRKQGEDSIDAHYSILKGHWEELSQYRPCTTDLTKQKRYREEFQILPQLLYYFDVKNDANSLDWATIVLYTCINSCEASVVYKEEFAWVQLSSPSSAA</sequence>